<feature type="domain" description="Fructose-1-6-bisphosphatase class I N-terminal" evidence="15">
    <location>
        <begin position="5"/>
        <end position="195"/>
    </location>
</feature>
<gene>
    <name evidence="13" type="primary">fbp</name>
    <name evidence="18" type="ORF">D0433_00540</name>
    <name evidence="17" type="ORF">D0433_01545</name>
</gene>
<feature type="binding site" evidence="13">
    <location>
        <position position="113"/>
    </location>
    <ligand>
        <name>Mg(2+)</name>
        <dbReference type="ChEBI" id="CHEBI:18420"/>
        <label>2</label>
    </ligand>
</feature>
<feature type="domain" description="Fructose-1-6-bisphosphatase class 1 C-terminal" evidence="16">
    <location>
        <begin position="199"/>
        <end position="328"/>
    </location>
</feature>
<dbReference type="PRINTS" id="PR00115">
    <property type="entry name" value="F16BPHPHTASE"/>
</dbReference>
<dbReference type="InterPro" id="IPR028343">
    <property type="entry name" value="FBPtase"/>
</dbReference>
<comment type="subunit">
    <text evidence="13">Homotetramer.</text>
</comment>
<feature type="binding site" evidence="13">
    <location>
        <position position="278"/>
    </location>
    <ligand>
        <name>Mg(2+)</name>
        <dbReference type="ChEBI" id="CHEBI:18420"/>
        <label>2</label>
    </ligand>
</feature>
<evidence type="ECO:0000256" key="9">
    <source>
        <dbReference type="ARBA" id="ARBA00022842"/>
    </source>
</evidence>
<dbReference type="GO" id="GO:0006000">
    <property type="term" value="P:fructose metabolic process"/>
    <property type="evidence" value="ECO:0007669"/>
    <property type="project" value="TreeGrafter"/>
</dbReference>
<keyword evidence="10 13" id="KW-0119">Carbohydrate metabolism</keyword>
<feature type="binding site" evidence="13">
    <location>
        <begin position="116"/>
        <end position="119"/>
    </location>
    <ligand>
        <name>substrate</name>
    </ligand>
</feature>
<dbReference type="GO" id="GO:0006002">
    <property type="term" value="P:fructose 6-phosphate metabolic process"/>
    <property type="evidence" value="ECO:0007669"/>
    <property type="project" value="TreeGrafter"/>
</dbReference>
<dbReference type="Pfam" id="PF00316">
    <property type="entry name" value="FBPase"/>
    <property type="match status" value="1"/>
</dbReference>
<evidence type="ECO:0000313" key="17">
    <source>
        <dbReference type="EMBL" id="RFM25329.1"/>
    </source>
</evidence>
<dbReference type="CDD" id="cd00354">
    <property type="entry name" value="FBPase"/>
    <property type="match status" value="1"/>
</dbReference>
<evidence type="ECO:0000256" key="8">
    <source>
        <dbReference type="ARBA" id="ARBA00022801"/>
    </source>
</evidence>
<evidence type="ECO:0000256" key="11">
    <source>
        <dbReference type="ARBA" id="ARBA00072069"/>
    </source>
</evidence>
<evidence type="ECO:0000256" key="2">
    <source>
        <dbReference type="ARBA" id="ARBA00005215"/>
    </source>
</evidence>
<feature type="binding site" evidence="13">
    <location>
        <position position="272"/>
    </location>
    <ligand>
        <name>substrate</name>
    </ligand>
</feature>
<accession>A0A395M459</accession>
<keyword evidence="8 13" id="KW-0378">Hydrolase</keyword>
<feature type="binding site" evidence="13">
    <location>
        <position position="242"/>
    </location>
    <ligand>
        <name>substrate</name>
    </ligand>
</feature>
<keyword evidence="9 13" id="KW-0460">Magnesium</keyword>
<evidence type="ECO:0000256" key="10">
    <source>
        <dbReference type="ARBA" id="ARBA00023277"/>
    </source>
</evidence>
<feature type="binding site" evidence="13">
    <location>
        <position position="116"/>
    </location>
    <ligand>
        <name>Mg(2+)</name>
        <dbReference type="ChEBI" id="CHEBI:18420"/>
        <label>2</label>
    </ligand>
</feature>
<dbReference type="Pfam" id="PF18913">
    <property type="entry name" value="FBPase_C"/>
    <property type="match status" value="1"/>
</dbReference>
<evidence type="ECO:0000256" key="13">
    <source>
        <dbReference type="HAMAP-Rule" id="MF_01855"/>
    </source>
</evidence>
<dbReference type="PANTHER" id="PTHR11556">
    <property type="entry name" value="FRUCTOSE-1,6-BISPHOSPHATASE-RELATED"/>
    <property type="match status" value="1"/>
</dbReference>
<evidence type="ECO:0000259" key="15">
    <source>
        <dbReference type="Pfam" id="PF00316"/>
    </source>
</evidence>
<dbReference type="InterPro" id="IPR020548">
    <property type="entry name" value="Fructose_bisphosphatase_AS"/>
</dbReference>
<evidence type="ECO:0000256" key="1">
    <source>
        <dbReference type="ARBA" id="ARBA00001273"/>
    </source>
</evidence>
<dbReference type="GO" id="GO:0042132">
    <property type="term" value="F:fructose 1,6-bisphosphate 1-phosphatase activity"/>
    <property type="evidence" value="ECO:0007669"/>
    <property type="project" value="UniProtKB-UniRule"/>
</dbReference>
<dbReference type="EC" id="3.1.3.11" evidence="4 13"/>
<evidence type="ECO:0000256" key="4">
    <source>
        <dbReference type="ARBA" id="ARBA00013093"/>
    </source>
</evidence>
<dbReference type="GO" id="GO:0005829">
    <property type="term" value="C:cytosol"/>
    <property type="evidence" value="ECO:0007669"/>
    <property type="project" value="TreeGrafter"/>
</dbReference>
<evidence type="ECO:0000256" key="7">
    <source>
        <dbReference type="ARBA" id="ARBA00022723"/>
    </source>
</evidence>
<dbReference type="GO" id="GO:0000287">
    <property type="term" value="F:magnesium ion binding"/>
    <property type="evidence" value="ECO:0007669"/>
    <property type="project" value="UniProtKB-UniRule"/>
</dbReference>
<dbReference type="EMBL" id="PHFL01000001">
    <property type="protein sequence ID" value="RFM25550.1"/>
    <property type="molecule type" value="Genomic_DNA"/>
</dbReference>
<dbReference type="PROSITE" id="PS00124">
    <property type="entry name" value="FBPASE"/>
    <property type="match status" value="1"/>
</dbReference>
<evidence type="ECO:0000256" key="14">
    <source>
        <dbReference type="RuleBase" id="RU000508"/>
    </source>
</evidence>
<dbReference type="GO" id="GO:0006094">
    <property type="term" value="P:gluconeogenesis"/>
    <property type="evidence" value="ECO:0007669"/>
    <property type="project" value="UniProtKB-UniRule"/>
</dbReference>
<dbReference type="PIRSF" id="PIRSF500210">
    <property type="entry name" value="FBPtase"/>
    <property type="match status" value="1"/>
</dbReference>
<dbReference type="NCBIfam" id="NF006779">
    <property type="entry name" value="PRK09293.1-3"/>
    <property type="match status" value="1"/>
</dbReference>
<comment type="pathway">
    <text evidence="2">Carbohydrate biosynthesis; Calvin cycle.</text>
</comment>
<organism evidence="18 19">
    <name type="scientific">Candidatus Thermochlorobacter aerophilus</name>
    <dbReference type="NCBI Taxonomy" id="1868324"/>
    <lineage>
        <taxon>Bacteria</taxon>
        <taxon>Pseudomonadati</taxon>
        <taxon>Chlorobiota</taxon>
        <taxon>Chlorobiia</taxon>
        <taxon>Chlorobiales</taxon>
        <taxon>Candidatus Thermochlorobacteriaceae</taxon>
        <taxon>Candidatus Thermochlorobacter</taxon>
    </lineage>
</organism>
<reference evidence="18 19" key="1">
    <citation type="journal article" date="2011" name="ISME J.">
        <title>Community ecology of hot spring cyanobacterial mats: predominant populations and their functional potential.</title>
        <authorList>
            <person name="Klatt C.G."/>
            <person name="Wood J.M."/>
            <person name="Rusch D.B."/>
            <person name="Bateson M.M."/>
            <person name="Hamamura N."/>
            <person name="Heidelberg J.F."/>
            <person name="Grossman A.R."/>
            <person name="Bhaya D."/>
            <person name="Cohan F.M."/>
            <person name="Kuhl M."/>
            <person name="Bryant D.A."/>
            <person name="Ward D.M."/>
        </authorList>
    </citation>
    <scope>NUCLEOTIDE SEQUENCE [LARGE SCALE GENOMIC DNA]</scope>
    <source>
        <strain evidence="18">OS</strain>
    </source>
</reference>
<name>A0A395M459_9BACT</name>
<feature type="binding site" evidence="13">
    <location>
        <position position="209"/>
    </location>
    <ligand>
        <name>substrate</name>
    </ligand>
</feature>
<evidence type="ECO:0000256" key="3">
    <source>
        <dbReference type="ARBA" id="ARBA00010941"/>
    </source>
</evidence>
<evidence type="ECO:0000313" key="18">
    <source>
        <dbReference type="EMBL" id="RFM25550.1"/>
    </source>
</evidence>
<dbReference type="GO" id="GO:0019253">
    <property type="term" value="P:reductive pentose-phosphate cycle"/>
    <property type="evidence" value="ECO:0007669"/>
    <property type="project" value="UniProtKB-KW"/>
</dbReference>
<evidence type="ECO:0000259" key="16">
    <source>
        <dbReference type="Pfam" id="PF18913"/>
    </source>
</evidence>
<dbReference type="PIRSF" id="PIRSF000904">
    <property type="entry name" value="FBPtase_SBPase"/>
    <property type="match status" value="1"/>
</dbReference>
<evidence type="ECO:0000313" key="19">
    <source>
        <dbReference type="Proteomes" id="UP000266389"/>
    </source>
</evidence>
<comment type="caution">
    <text evidence="13">Lacks conserved residue(s) required for the propagation of feature annotation.</text>
</comment>
<dbReference type="HAMAP" id="MF_01855">
    <property type="entry name" value="FBPase_class1"/>
    <property type="match status" value="1"/>
</dbReference>
<dbReference type="FunFam" id="3.30.540.10:FF:000002">
    <property type="entry name" value="Fructose-1,6-bisphosphatase class 1"/>
    <property type="match status" value="1"/>
</dbReference>
<feature type="binding site" evidence="13">
    <location>
        <position position="92"/>
    </location>
    <ligand>
        <name>Mg(2+)</name>
        <dbReference type="ChEBI" id="CHEBI:18420"/>
        <label>1</label>
    </ligand>
</feature>
<dbReference type="GO" id="GO:0030388">
    <property type="term" value="P:fructose 1,6-bisphosphate metabolic process"/>
    <property type="evidence" value="ECO:0007669"/>
    <property type="project" value="TreeGrafter"/>
</dbReference>
<dbReference type="PANTHER" id="PTHR11556:SF35">
    <property type="entry name" value="SEDOHEPTULOSE-1,7-BISPHOSPHATASE, CHLOROPLASTIC"/>
    <property type="match status" value="1"/>
</dbReference>
<reference evidence="18" key="2">
    <citation type="submission" date="2017-08" db="EMBL/GenBank/DDBJ databases">
        <authorList>
            <person name="de Groot N.N."/>
        </authorList>
    </citation>
    <scope>NUCLEOTIDE SEQUENCE</scope>
    <source>
        <strain evidence="18">OS</strain>
    </source>
</reference>
<dbReference type="NCBIfam" id="NF006778">
    <property type="entry name" value="PRK09293.1-1"/>
    <property type="match status" value="1"/>
</dbReference>
<dbReference type="AlphaFoldDB" id="A0A395M459"/>
<comment type="similarity">
    <text evidence="3 13 14">Belongs to the FBPase class 1 family.</text>
</comment>
<dbReference type="SUPFAM" id="SSF56655">
    <property type="entry name" value="Carbohydrate phosphatase"/>
    <property type="match status" value="1"/>
</dbReference>
<dbReference type="Gene3D" id="3.30.540.10">
    <property type="entry name" value="Fructose-1,6-Bisphosphatase, subunit A, domain 1"/>
    <property type="match status" value="1"/>
</dbReference>
<keyword evidence="5 13" id="KW-0963">Cytoplasm</keyword>
<comment type="catalytic activity">
    <reaction evidence="1 13">
        <text>beta-D-fructose 1,6-bisphosphate + H2O = beta-D-fructose 6-phosphate + phosphate</text>
        <dbReference type="Rhea" id="RHEA:11064"/>
        <dbReference type="ChEBI" id="CHEBI:15377"/>
        <dbReference type="ChEBI" id="CHEBI:32966"/>
        <dbReference type="ChEBI" id="CHEBI:43474"/>
        <dbReference type="ChEBI" id="CHEBI:57634"/>
        <dbReference type="EC" id="3.1.3.11"/>
    </reaction>
</comment>
<keyword evidence="7 13" id="KW-0479">Metal-binding</keyword>
<comment type="cofactor">
    <cofactor evidence="13">
        <name>Mg(2+)</name>
        <dbReference type="ChEBI" id="CHEBI:18420"/>
    </cofactor>
    <text evidence="13">Binds 2 magnesium ions per subunit.</text>
</comment>
<proteinExistence type="inferred from homology"/>
<feature type="binding site" evidence="13">
    <location>
        <position position="113"/>
    </location>
    <ligand>
        <name>Mg(2+)</name>
        <dbReference type="ChEBI" id="CHEBI:18420"/>
        <label>1</label>
    </ligand>
</feature>
<dbReference type="InterPro" id="IPR000146">
    <property type="entry name" value="FBPase_class-1"/>
</dbReference>
<comment type="caution">
    <text evidence="18">The sequence shown here is derived from an EMBL/GenBank/DDBJ whole genome shotgun (WGS) entry which is preliminary data.</text>
</comment>
<dbReference type="InterPro" id="IPR044015">
    <property type="entry name" value="FBPase_C_dom"/>
</dbReference>
<dbReference type="Proteomes" id="UP000266389">
    <property type="component" value="Unassembled WGS sequence"/>
</dbReference>
<dbReference type="FunFam" id="3.40.190.80:FF:000001">
    <property type="entry name" value="Fructose-1,6-bisphosphatase class 1"/>
    <property type="match status" value="1"/>
</dbReference>
<evidence type="ECO:0000256" key="12">
    <source>
        <dbReference type="ARBA" id="ARBA00081210"/>
    </source>
</evidence>
<comment type="subcellular location">
    <subcellularLocation>
        <location evidence="13">Cytoplasm</location>
    </subcellularLocation>
</comment>
<dbReference type="EMBL" id="PHFL01000007">
    <property type="protein sequence ID" value="RFM25329.1"/>
    <property type="molecule type" value="Genomic_DNA"/>
</dbReference>
<sequence length="358" mass="40112">MAELITIERHILEQQRKFPSASGELSLLLYDVAFAAKLVRREVIRAGLVDILGSAGSKNVQGEEVKRLDQFANEKFIQAIGQHGRFAVMASEENEDIIIPPTEKSGKYVLLFDPLDGSSNIDANVSVGTIFSIYKRKSAVGTAATVQDCLQKGAEQVAAGYVIYGSSVMMVYTTGQGVHGFTLDPTIGEFLLSHPNITIPKRGKIYSINEGYYRYFFDGIKKYIKYLQQEDKATNRPYSARYIGSLVADFHRNLLYGGIFIYPRTKKAPEGKLRLLYEANPLAFVCEQAGGRATDGYRRILDIVPEKLHQRTPLFIGSEEDVKIAEEFEQGLREVEHDRELIPSMLKEVSRAESTLLR</sequence>
<dbReference type="GO" id="GO:0005986">
    <property type="term" value="P:sucrose biosynthetic process"/>
    <property type="evidence" value="ECO:0007669"/>
    <property type="project" value="TreeGrafter"/>
</dbReference>
<evidence type="ECO:0000256" key="6">
    <source>
        <dbReference type="ARBA" id="ARBA00022567"/>
    </source>
</evidence>
<dbReference type="InterPro" id="IPR033391">
    <property type="entry name" value="FBPase_N"/>
</dbReference>
<dbReference type="Gene3D" id="3.40.190.80">
    <property type="match status" value="1"/>
</dbReference>
<feature type="binding site" evidence="13">
    <location>
        <position position="115"/>
    </location>
    <ligand>
        <name>Mg(2+)</name>
        <dbReference type="ChEBI" id="CHEBI:18420"/>
        <label>1</label>
    </ligand>
</feature>
<keyword evidence="6" id="KW-0113">Calvin cycle</keyword>
<protein>
    <recommendedName>
        <fullName evidence="11 13">Fructose-1,6-bisphosphatase class 1</fullName>
        <shortName evidence="13">FBPase class 1</shortName>
        <ecNumber evidence="4 13">3.1.3.11</ecNumber>
    </recommendedName>
    <alternativeName>
        <fullName evidence="12 13">D-fructose-1,6-bisphosphate 1-phosphohydrolase class 1</fullName>
    </alternativeName>
</protein>
<evidence type="ECO:0000256" key="5">
    <source>
        <dbReference type="ARBA" id="ARBA00022490"/>
    </source>
</evidence>